<keyword evidence="2" id="KW-1185">Reference proteome</keyword>
<evidence type="ECO:0000313" key="1">
    <source>
        <dbReference type="EMBL" id="KYM90058.1"/>
    </source>
</evidence>
<dbReference type="Proteomes" id="UP000078540">
    <property type="component" value="Unassembled WGS sequence"/>
</dbReference>
<dbReference type="PANTHER" id="PTHR31511">
    <property type="entry name" value="PROTEIN CBG23764"/>
    <property type="match status" value="1"/>
</dbReference>
<dbReference type="PANTHER" id="PTHR31511:SF12">
    <property type="entry name" value="RHO TERMINATION FACTOR N-TERMINAL DOMAIN-CONTAINING PROTEIN"/>
    <property type="match status" value="1"/>
</dbReference>
<organism evidence="1 2">
    <name type="scientific">Atta colombica</name>
    <dbReference type="NCBI Taxonomy" id="520822"/>
    <lineage>
        <taxon>Eukaryota</taxon>
        <taxon>Metazoa</taxon>
        <taxon>Ecdysozoa</taxon>
        <taxon>Arthropoda</taxon>
        <taxon>Hexapoda</taxon>
        <taxon>Insecta</taxon>
        <taxon>Pterygota</taxon>
        <taxon>Neoptera</taxon>
        <taxon>Endopterygota</taxon>
        <taxon>Hymenoptera</taxon>
        <taxon>Apocrita</taxon>
        <taxon>Aculeata</taxon>
        <taxon>Formicoidea</taxon>
        <taxon>Formicidae</taxon>
        <taxon>Myrmicinae</taxon>
        <taxon>Atta</taxon>
    </lineage>
</organism>
<reference evidence="1 2" key="1">
    <citation type="submission" date="2015-09" db="EMBL/GenBank/DDBJ databases">
        <title>Atta colombica WGS genome.</title>
        <authorList>
            <person name="Nygaard S."/>
            <person name="Hu H."/>
            <person name="Boomsma J."/>
            <person name="Zhang G."/>
        </authorList>
    </citation>
    <scope>NUCLEOTIDE SEQUENCE [LARGE SCALE GENOMIC DNA]</scope>
    <source>
        <strain evidence="1">Treedump-2</strain>
        <tissue evidence="1">Whole body</tissue>
    </source>
</reference>
<sequence length="483" mass="56876">MLNISRDFDSARLIGVRKSYIDHCDKYIELCQFFEDAREIVFESHILNLINSVVAALHPAKKYMERKSSYLHDDESQDDNVRHFALIKDLSRLVSSQLSKKAHKKYFCDRLNGKLNNCAIRLRRQQAIELQQAIERSRDSSKNSEKHIVYNLYFRSMFLWQILCEMIDKSLTTPRYVCEKPFALMHGERNHCYLTGRYRGPAHSKCNFIIKDIATVYEGRVDLLLIIKEKYISFTKHVDLTDDTISESDYAYAADVWQRFSIRNLGEHSNLYLKIDVLLLADVFENFHDSCELWTRPRVLHLHRMPKHTNIKFELLIDIDMVMFIERSIRSGLNRCPNRYARTNDKYMSSHDPSKASVDDMQNFDFTTIAIDSSTGYVLEKFEMKFDKKCEIMYTDTNSLIYHIEEGKKDTKKTKDIKGNVVTRSIMFEDYTRLNDAVVYKIETTRVYMIAEKKITLSPHDNKRYSVPDSTDTLPWGHYKILL</sequence>
<accession>A0A151I5X5</accession>
<gene>
    <name evidence="1" type="ORF">ALC53_01886</name>
</gene>
<dbReference type="STRING" id="520822.A0A151I5X5"/>
<name>A0A151I5X5_9HYME</name>
<protein>
    <submittedName>
        <fullName evidence="1">Uncharacterized protein</fullName>
    </submittedName>
</protein>
<dbReference type="EMBL" id="KQ976416">
    <property type="protein sequence ID" value="KYM90058.1"/>
    <property type="molecule type" value="Genomic_DNA"/>
</dbReference>
<evidence type="ECO:0000313" key="2">
    <source>
        <dbReference type="Proteomes" id="UP000078540"/>
    </source>
</evidence>
<proteinExistence type="predicted"/>
<dbReference type="AlphaFoldDB" id="A0A151I5X5"/>